<reference evidence="1 2" key="1">
    <citation type="submission" date="2018-09" db="EMBL/GenBank/DDBJ databases">
        <title>A high-quality reference genome of wild soybean provides a powerful tool to mine soybean genomes.</title>
        <authorList>
            <person name="Xie M."/>
            <person name="Chung C.Y.L."/>
            <person name="Li M.-W."/>
            <person name="Wong F.-L."/>
            <person name="Chan T.-F."/>
            <person name="Lam H.-M."/>
        </authorList>
    </citation>
    <scope>NUCLEOTIDE SEQUENCE [LARGE SCALE GENOMIC DNA]</scope>
    <source>
        <strain evidence="2">cv. W05</strain>
        <tissue evidence="1">Hypocotyl of etiolated seedlings</tissue>
    </source>
</reference>
<proteinExistence type="predicted"/>
<sequence length="63" mass="7188">MCPWHIECILCYVNTTCGDVGSCDHILFIKTCILSKRIIIHKLYCKFWNNACLIPSSVLVTIV</sequence>
<evidence type="ECO:0000313" key="2">
    <source>
        <dbReference type="Proteomes" id="UP000289340"/>
    </source>
</evidence>
<dbReference type="Proteomes" id="UP000289340">
    <property type="component" value="Chromosome 13"/>
</dbReference>
<gene>
    <name evidence="1" type="ORF">D0Y65_036620</name>
</gene>
<keyword evidence="2" id="KW-1185">Reference proteome</keyword>
<dbReference type="AlphaFoldDB" id="A0A445HFG9"/>
<evidence type="ECO:0000313" key="1">
    <source>
        <dbReference type="EMBL" id="RZB72425.1"/>
    </source>
</evidence>
<protein>
    <submittedName>
        <fullName evidence="1">Uncharacterized protein</fullName>
    </submittedName>
</protein>
<dbReference type="EMBL" id="QZWG01000013">
    <property type="protein sequence ID" value="RZB72425.1"/>
    <property type="molecule type" value="Genomic_DNA"/>
</dbReference>
<accession>A0A445HFG9</accession>
<organism evidence="1 2">
    <name type="scientific">Glycine soja</name>
    <name type="common">Wild soybean</name>
    <dbReference type="NCBI Taxonomy" id="3848"/>
    <lineage>
        <taxon>Eukaryota</taxon>
        <taxon>Viridiplantae</taxon>
        <taxon>Streptophyta</taxon>
        <taxon>Embryophyta</taxon>
        <taxon>Tracheophyta</taxon>
        <taxon>Spermatophyta</taxon>
        <taxon>Magnoliopsida</taxon>
        <taxon>eudicotyledons</taxon>
        <taxon>Gunneridae</taxon>
        <taxon>Pentapetalae</taxon>
        <taxon>rosids</taxon>
        <taxon>fabids</taxon>
        <taxon>Fabales</taxon>
        <taxon>Fabaceae</taxon>
        <taxon>Papilionoideae</taxon>
        <taxon>50 kb inversion clade</taxon>
        <taxon>NPAAA clade</taxon>
        <taxon>indigoferoid/millettioid clade</taxon>
        <taxon>Phaseoleae</taxon>
        <taxon>Glycine</taxon>
        <taxon>Glycine subgen. Soja</taxon>
    </lineage>
</organism>
<feature type="non-terminal residue" evidence="1">
    <location>
        <position position="63"/>
    </location>
</feature>
<name>A0A445HFG9_GLYSO</name>
<comment type="caution">
    <text evidence="1">The sequence shown here is derived from an EMBL/GenBank/DDBJ whole genome shotgun (WGS) entry which is preliminary data.</text>
</comment>